<feature type="compositionally biased region" description="Pro residues" evidence="1">
    <location>
        <begin position="82"/>
        <end position="94"/>
    </location>
</feature>
<accession>A0A5J5EVE6</accession>
<evidence type="ECO:0000313" key="2">
    <source>
        <dbReference type="EMBL" id="KAA8904990.1"/>
    </source>
</evidence>
<protein>
    <submittedName>
        <fullName evidence="2">Uncharacterized protein</fullName>
    </submittedName>
</protein>
<dbReference type="Gene3D" id="3.30.40.10">
    <property type="entry name" value="Zinc/RING finger domain, C3HC4 (zinc finger)"/>
    <property type="match status" value="1"/>
</dbReference>
<dbReference type="OrthoDB" id="5370011at2759"/>
<keyword evidence="3" id="KW-1185">Reference proteome</keyword>
<feature type="compositionally biased region" description="Basic and acidic residues" evidence="1">
    <location>
        <begin position="312"/>
        <end position="333"/>
    </location>
</feature>
<dbReference type="InterPro" id="IPR013083">
    <property type="entry name" value="Znf_RING/FYVE/PHD"/>
</dbReference>
<feature type="compositionally biased region" description="Basic residues" evidence="1">
    <location>
        <begin position="241"/>
        <end position="256"/>
    </location>
</feature>
<feature type="region of interest" description="Disordered" evidence="1">
    <location>
        <begin position="22"/>
        <end position="98"/>
    </location>
</feature>
<proteinExistence type="predicted"/>
<gene>
    <name evidence="2" type="ORF">FN846DRAFT_951522</name>
</gene>
<sequence>MAGEGEKSPSIRRRLTTSLKRVISYTSGKSQRSSSSAVGSSEAAAAAPAPAPAPAPAAAPAAAAATKPAATQPVEKPQQKPYRPPKIPTTPPPVMSAAERAQALFKKHGLDVKPSDLPLATTLPAERVQKDIRMRVHRTCHKCDTPFGPDKTCLECSHKRCKRCPRHPVKKSKDKGKEKVTAKTTAPGYKKRKGDIAYGITIPGRRGGQDLVHKPVRQRVHRKCHRCETDFGPEKVCPKCKHNRCKKCPRSPHKNNKPAGYYEKIDPSDSEPEYPPPPRRTYKKPRRRIHWTCSKCSTTFIEKTKTCAGCGSHRDETGIRDPPKKPKFKPTDEEVQRLNDRLMTTTLGTA</sequence>
<reference evidence="2 3" key="1">
    <citation type="submission" date="2019-09" db="EMBL/GenBank/DDBJ databases">
        <title>Draft genome of the ectomycorrhizal ascomycete Sphaerosporella brunnea.</title>
        <authorList>
            <consortium name="DOE Joint Genome Institute"/>
            <person name="Benucci G.M."/>
            <person name="Marozzi G."/>
            <person name="Antonielli L."/>
            <person name="Sanchez S."/>
            <person name="Marco P."/>
            <person name="Wang X."/>
            <person name="Falini L.B."/>
            <person name="Barry K."/>
            <person name="Haridas S."/>
            <person name="Lipzen A."/>
            <person name="Labutti K."/>
            <person name="Grigoriev I.V."/>
            <person name="Murat C."/>
            <person name="Martin F."/>
            <person name="Albertini E."/>
            <person name="Donnini D."/>
            <person name="Bonito G."/>
        </authorList>
    </citation>
    <scope>NUCLEOTIDE SEQUENCE [LARGE SCALE GENOMIC DNA]</scope>
    <source>
        <strain evidence="2 3">Sb_GMNB300</strain>
    </source>
</reference>
<evidence type="ECO:0000313" key="3">
    <source>
        <dbReference type="Proteomes" id="UP000326924"/>
    </source>
</evidence>
<feature type="compositionally biased region" description="Low complexity" evidence="1">
    <location>
        <begin position="24"/>
        <end position="48"/>
    </location>
</feature>
<feature type="compositionally biased region" description="Low complexity" evidence="1">
    <location>
        <begin position="58"/>
        <end position="70"/>
    </location>
</feature>
<dbReference type="AlphaFoldDB" id="A0A5J5EVE6"/>
<feature type="region of interest" description="Disordered" evidence="1">
    <location>
        <begin position="241"/>
        <end position="284"/>
    </location>
</feature>
<dbReference type="EMBL" id="VXIS01000102">
    <property type="protein sequence ID" value="KAA8904990.1"/>
    <property type="molecule type" value="Genomic_DNA"/>
</dbReference>
<evidence type="ECO:0000256" key="1">
    <source>
        <dbReference type="SAM" id="MobiDB-lite"/>
    </source>
</evidence>
<comment type="caution">
    <text evidence="2">The sequence shown here is derived from an EMBL/GenBank/DDBJ whole genome shotgun (WGS) entry which is preliminary data.</text>
</comment>
<dbReference type="Proteomes" id="UP000326924">
    <property type="component" value="Unassembled WGS sequence"/>
</dbReference>
<feature type="region of interest" description="Disordered" evidence="1">
    <location>
        <begin position="310"/>
        <end position="333"/>
    </location>
</feature>
<organism evidence="2 3">
    <name type="scientific">Sphaerosporella brunnea</name>
    <dbReference type="NCBI Taxonomy" id="1250544"/>
    <lineage>
        <taxon>Eukaryota</taxon>
        <taxon>Fungi</taxon>
        <taxon>Dikarya</taxon>
        <taxon>Ascomycota</taxon>
        <taxon>Pezizomycotina</taxon>
        <taxon>Pezizomycetes</taxon>
        <taxon>Pezizales</taxon>
        <taxon>Pyronemataceae</taxon>
        <taxon>Sphaerosporella</taxon>
    </lineage>
</organism>
<dbReference type="InParanoid" id="A0A5J5EVE6"/>
<name>A0A5J5EVE6_9PEZI</name>